<keyword evidence="1" id="KW-0479">Metal-binding</keyword>
<evidence type="ECO:0000313" key="5">
    <source>
        <dbReference type="Proteomes" id="UP000823934"/>
    </source>
</evidence>
<keyword evidence="1" id="KW-0863">Zinc-finger</keyword>
<accession>A0A9D1TUT6</accession>
<dbReference type="AlphaFoldDB" id="A0A9D1TUT6"/>
<name>A0A9D1TUT6_9GAMM</name>
<reference evidence="4" key="2">
    <citation type="submission" date="2021-04" db="EMBL/GenBank/DDBJ databases">
        <authorList>
            <person name="Gilroy R."/>
        </authorList>
    </citation>
    <scope>NUCLEOTIDE SEQUENCE</scope>
    <source>
        <strain evidence="4">CHK160-9182</strain>
    </source>
</reference>
<proteinExistence type="predicted"/>
<feature type="domain" description="SWIM-type" evidence="3">
    <location>
        <begin position="70"/>
        <end position="105"/>
    </location>
</feature>
<evidence type="ECO:0000256" key="2">
    <source>
        <dbReference type="SAM" id="MobiDB-lite"/>
    </source>
</evidence>
<comment type="caution">
    <text evidence="4">The sequence shown here is derived from an EMBL/GenBank/DDBJ whole genome shotgun (WGS) entry which is preliminary data.</text>
</comment>
<feature type="compositionally biased region" description="Polar residues" evidence="2">
    <location>
        <begin position="140"/>
        <end position="149"/>
    </location>
</feature>
<reference evidence="4" key="1">
    <citation type="journal article" date="2021" name="PeerJ">
        <title>Extensive microbial diversity within the chicken gut microbiome revealed by metagenomics and culture.</title>
        <authorList>
            <person name="Gilroy R."/>
            <person name="Ravi A."/>
            <person name="Getino M."/>
            <person name="Pursley I."/>
            <person name="Horton D.L."/>
            <person name="Alikhan N.F."/>
            <person name="Baker D."/>
            <person name="Gharbi K."/>
            <person name="Hall N."/>
            <person name="Watson M."/>
            <person name="Adriaenssens E.M."/>
            <person name="Foster-Nyarko E."/>
            <person name="Jarju S."/>
            <person name="Secka A."/>
            <person name="Antonio M."/>
            <person name="Oren A."/>
            <person name="Chaudhuri R.R."/>
            <person name="La Ragione R."/>
            <person name="Hildebrand F."/>
            <person name="Pallen M.J."/>
        </authorList>
    </citation>
    <scope>NUCLEOTIDE SEQUENCE</scope>
    <source>
        <strain evidence="4">CHK160-9182</strain>
    </source>
</reference>
<evidence type="ECO:0000256" key="1">
    <source>
        <dbReference type="PROSITE-ProRule" id="PRU00325"/>
    </source>
</evidence>
<gene>
    <name evidence="4" type="ORF">H9889_09535</name>
</gene>
<feature type="region of interest" description="Disordered" evidence="2">
    <location>
        <begin position="140"/>
        <end position="161"/>
    </location>
</feature>
<keyword evidence="1" id="KW-0862">Zinc</keyword>
<dbReference type="Pfam" id="PF04434">
    <property type="entry name" value="SWIM"/>
    <property type="match status" value="1"/>
</dbReference>
<dbReference type="EMBL" id="DXHP01000205">
    <property type="protein sequence ID" value="HIW07548.1"/>
    <property type="molecule type" value="Genomic_DNA"/>
</dbReference>
<evidence type="ECO:0000313" key="4">
    <source>
        <dbReference type="EMBL" id="HIW07548.1"/>
    </source>
</evidence>
<dbReference type="InterPro" id="IPR007527">
    <property type="entry name" value="Znf_SWIM"/>
</dbReference>
<sequence length="640" mass="75060">MAAVLNQKQIQKQYLNDVLDMKHFLKLHTTPEIYRRGVAYYQKGKIFDFHTNNRRGIVIARAEGSHNNYYELRLDLERLTGRCDCPSDHNQQKCKHIVAAVYALADLNYLPNQEVLKHYQDLMVELEVVKASEEIASRQNLNAESTGKSTRTKAVKKQNPVSKRPKAAYPQYVTKILEALTLEKKAALLEHLLVTQKVNHSVTRAWWEAQNIDLKSILRFIKKQRQVFDNDYIGEKSTRAIDGSLSYLRQIMYHLNLSSAMKPKALELSISIAQMIDDEWLSQGHNYIVFEEIREELISAVLETLETNPKEIKPVIESRLREEGYQGLWRLLAMSKGAVAHDMILEQISLSNSRVPALFDSSEAYQKYILTSMMMTPDWQLEDQFFLQVIEECEFLTEQDRAYYYQRYYKNRGEVDKYLQYSAAVEKERFSIELLEVLLEGKEWERASRVVDRFLTDPKYARSSLYFVPLLDMVMLKSKLIGELHDDEKSYNEALDKLYVQVENLDIKEDERALFFWEERQYHQLTQYLDWYRDQSMILNNYAFKSSDHKNNALFYLTSLLPLQHPDIDAIYKAALVKEIEYLTHTQSNVYEFTYQLVDLVFARGLHQDLSAFIAHCQTHFARRKKLIESLSDFAKTKGL</sequence>
<dbReference type="Proteomes" id="UP000823934">
    <property type="component" value="Unassembled WGS sequence"/>
</dbReference>
<dbReference type="PROSITE" id="PS50966">
    <property type="entry name" value="ZF_SWIM"/>
    <property type="match status" value="1"/>
</dbReference>
<organism evidence="4 5">
    <name type="scientific">Candidatus Ignatzschineria merdigallinarum</name>
    <dbReference type="NCBI Taxonomy" id="2838621"/>
    <lineage>
        <taxon>Bacteria</taxon>
        <taxon>Pseudomonadati</taxon>
        <taxon>Pseudomonadota</taxon>
        <taxon>Gammaproteobacteria</taxon>
        <taxon>Cardiobacteriales</taxon>
        <taxon>Ignatzschineriaceae</taxon>
        <taxon>Ignatzschineria</taxon>
    </lineage>
</organism>
<evidence type="ECO:0000259" key="3">
    <source>
        <dbReference type="PROSITE" id="PS50966"/>
    </source>
</evidence>
<dbReference type="GO" id="GO:0008270">
    <property type="term" value="F:zinc ion binding"/>
    <property type="evidence" value="ECO:0007669"/>
    <property type="project" value="UniProtKB-KW"/>
</dbReference>
<protein>
    <recommendedName>
        <fullName evidence="3">SWIM-type domain-containing protein</fullName>
    </recommendedName>
</protein>